<dbReference type="Gene3D" id="3.40.50.300">
    <property type="entry name" value="P-loop containing nucleotide triphosphate hydrolases"/>
    <property type="match status" value="2"/>
</dbReference>
<name>A0ABU9DUX2_9BACL</name>
<dbReference type="PANTHER" id="PTHR43776">
    <property type="entry name" value="TRANSPORT ATP-BINDING PROTEIN"/>
    <property type="match status" value="1"/>
</dbReference>
<dbReference type="SUPFAM" id="SSF52540">
    <property type="entry name" value="P-loop containing nucleoside triphosphate hydrolases"/>
    <property type="match status" value="2"/>
</dbReference>
<keyword evidence="3 5" id="KW-0067">ATP-binding</keyword>
<keyword evidence="2" id="KW-0547">Nucleotide-binding</keyword>
<dbReference type="SMART" id="SM00382">
    <property type="entry name" value="AAA"/>
    <property type="match status" value="2"/>
</dbReference>
<dbReference type="NCBIfam" id="NF007739">
    <property type="entry name" value="PRK10419.1"/>
    <property type="match status" value="2"/>
</dbReference>
<sequence length="567" mass="62752">MSHQEDETVLRVRSLQVTYKQQRQSVPVLHNLSFDLKKGEILALLGESGSGKSTLARAITGLLPPSAQIAGGALQLGAGAHMELTDKNMPWELIRGRRIGLLFQDAQQALNPVLRIREHFQESLRFHRLASGEEADAISIRLLGMLGFPDAPGMMERYPFQLSGGMCQRVCLALALCLKPHVLIADEPTSALDTVNQQELLHLLKKLQQELGLTVLLITHDIAVAHAVSDRVMVLHQGNVVEIGGTRAVLARPQSDYTRRLLASRSQIVRPVQDGKLTLQAGEPLLEIVGLEKAFGRRKGVLRDVHLALEPREVLGILGQSGCGKSTLARCIAGLEPVTGGRMLYRGADMTRLRGKARREMCKKIQLIFQNARASLNPGRTALELVQEPLRYLKLGSRKEREAEARHYLQEVGITGDMMNRKPPQLSSGQCQRIAIARALAVKPEVLICDEVVSALDMGVQAQILALLQRLHKQLGFSIVMISHDIRVLRSFCHQIAVMNQGSFIEGKQAAALLHESRHAYTQRLLQGAEALEAGLDSGRRDNHDREHFGDYRTYAAHHAPQYQQAE</sequence>
<feature type="domain" description="ABC transporter" evidence="4">
    <location>
        <begin position="12"/>
        <end position="262"/>
    </location>
</feature>
<dbReference type="Proteomes" id="UP001469365">
    <property type="component" value="Unassembled WGS sequence"/>
</dbReference>
<evidence type="ECO:0000256" key="1">
    <source>
        <dbReference type="ARBA" id="ARBA00022448"/>
    </source>
</evidence>
<accession>A0ABU9DUX2</accession>
<dbReference type="PROSITE" id="PS00211">
    <property type="entry name" value="ABC_TRANSPORTER_1"/>
    <property type="match status" value="2"/>
</dbReference>
<dbReference type="InterPro" id="IPR003439">
    <property type="entry name" value="ABC_transporter-like_ATP-bd"/>
</dbReference>
<dbReference type="CDD" id="cd03257">
    <property type="entry name" value="ABC_NikE_OppD_transporters"/>
    <property type="match status" value="2"/>
</dbReference>
<protein>
    <submittedName>
        <fullName evidence="5">ABC transporter ATP-binding protein</fullName>
    </submittedName>
</protein>
<evidence type="ECO:0000259" key="4">
    <source>
        <dbReference type="PROSITE" id="PS50893"/>
    </source>
</evidence>
<keyword evidence="6" id="KW-1185">Reference proteome</keyword>
<dbReference type="InterPro" id="IPR027417">
    <property type="entry name" value="P-loop_NTPase"/>
</dbReference>
<dbReference type="EMBL" id="JBBPCC010000022">
    <property type="protein sequence ID" value="MEK8131548.1"/>
    <property type="molecule type" value="Genomic_DNA"/>
</dbReference>
<dbReference type="GO" id="GO:0005524">
    <property type="term" value="F:ATP binding"/>
    <property type="evidence" value="ECO:0007669"/>
    <property type="project" value="UniProtKB-KW"/>
</dbReference>
<evidence type="ECO:0000256" key="2">
    <source>
        <dbReference type="ARBA" id="ARBA00022741"/>
    </source>
</evidence>
<feature type="domain" description="ABC transporter" evidence="4">
    <location>
        <begin position="286"/>
        <end position="526"/>
    </location>
</feature>
<dbReference type="RefSeq" id="WP_341418683.1">
    <property type="nucleotide sequence ID" value="NZ_JBBPCC010000022.1"/>
</dbReference>
<dbReference type="InterPro" id="IPR050319">
    <property type="entry name" value="ABC_transp_ATP-bind"/>
</dbReference>
<evidence type="ECO:0000256" key="3">
    <source>
        <dbReference type="ARBA" id="ARBA00022840"/>
    </source>
</evidence>
<dbReference type="PROSITE" id="PS50893">
    <property type="entry name" value="ABC_TRANSPORTER_2"/>
    <property type="match status" value="2"/>
</dbReference>
<dbReference type="InterPro" id="IPR017871">
    <property type="entry name" value="ABC_transporter-like_CS"/>
</dbReference>
<evidence type="ECO:0000313" key="6">
    <source>
        <dbReference type="Proteomes" id="UP001469365"/>
    </source>
</evidence>
<dbReference type="InterPro" id="IPR003593">
    <property type="entry name" value="AAA+_ATPase"/>
</dbReference>
<reference evidence="5 6" key="1">
    <citation type="submission" date="2024-04" db="EMBL/GenBank/DDBJ databases">
        <title>draft genome sequnece of Paenibacillus filicis.</title>
        <authorList>
            <person name="Kim D.-U."/>
        </authorList>
    </citation>
    <scope>NUCLEOTIDE SEQUENCE [LARGE SCALE GENOMIC DNA]</scope>
    <source>
        <strain evidence="5 6">KACC14197</strain>
    </source>
</reference>
<organism evidence="5 6">
    <name type="scientific">Paenibacillus filicis</name>
    <dbReference type="NCBI Taxonomy" id="669464"/>
    <lineage>
        <taxon>Bacteria</taxon>
        <taxon>Bacillati</taxon>
        <taxon>Bacillota</taxon>
        <taxon>Bacilli</taxon>
        <taxon>Bacillales</taxon>
        <taxon>Paenibacillaceae</taxon>
        <taxon>Paenibacillus</taxon>
    </lineage>
</organism>
<dbReference type="Pfam" id="PF00005">
    <property type="entry name" value="ABC_tran"/>
    <property type="match status" value="2"/>
</dbReference>
<proteinExistence type="predicted"/>
<gene>
    <name evidence="5" type="ORF">WMW72_26930</name>
</gene>
<evidence type="ECO:0000313" key="5">
    <source>
        <dbReference type="EMBL" id="MEK8131548.1"/>
    </source>
</evidence>
<comment type="caution">
    <text evidence="5">The sequence shown here is derived from an EMBL/GenBank/DDBJ whole genome shotgun (WGS) entry which is preliminary data.</text>
</comment>
<keyword evidence="1" id="KW-0813">Transport</keyword>